<reference evidence="2" key="1">
    <citation type="submission" date="2013-05" db="EMBL/GenBank/DDBJ databases">
        <authorList>
            <person name="Yim A.K.Y."/>
            <person name="Chan T.F."/>
            <person name="Ji K.M."/>
            <person name="Liu X.Y."/>
            <person name="Zhou J.W."/>
            <person name="Li R.Q."/>
            <person name="Yang K.Y."/>
            <person name="Li J."/>
            <person name="Li M."/>
            <person name="Law P.T.W."/>
            <person name="Wu Y.L."/>
            <person name="Cai Z.L."/>
            <person name="Qin H."/>
            <person name="Bao Y."/>
            <person name="Leung R.K.K."/>
            <person name="Ng P.K.S."/>
            <person name="Zou J."/>
            <person name="Zhong X.J."/>
            <person name="Ran P.X."/>
            <person name="Zhong N.S."/>
            <person name="Liu Z.G."/>
            <person name="Tsui S.K.W."/>
        </authorList>
    </citation>
    <scope>NUCLEOTIDE SEQUENCE</scope>
    <source>
        <strain evidence="2">Derf</strain>
        <tissue evidence="2">Whole organism</tissue>
    </source>
</reference>
<dbReference type="Proteomes" id="UP000790347">
    <property type="component" value="Unassembled WGS sequence"/>
</dbReference>
<protein>
    <submittedName>
        <fullName evidence="2">Uncharacterized protein</fullName>
    </submittedName>
</protein>
<sequence>MIHKIIGKKNTLTPDDEKDYYHHHQDDHDDHDDDDECSKRFDYFGTMFQCNIENEKYYIGCLYYHHKLKNDDAIRIFDDHDFGRWAEFINKIKNTIRTIE</sequence>
<dbReference type="AlphaFoldDB" id="A0A922HNE0"/>
<feature type="region of interest" description="Disordered" evidence="1">
    <location>
        <begin position="1"/>
        <end position="34"/>
    </location>
</feature>
<feature type="compositionally biased region" description="Basic and acidic residues" evidence="1">
    <location>
        <begin position="19"/>
        <end position="28"/>
    </location>
</feature>
<comment type="caution">
    <text evidence="2">The sequence shown here is derived from an EMBL/GenBank/DDBJ whole genome shotgun (WGS) entry which is preliminary data.</text>
</comment>
<keyword evidence="3" id="KW-1185">Reference proteome</keyword>
<name>A0A922HNE0_DERFA</name>
<dbReference type="EMBL" id="ASGP02000008">
    <property type="protein sequence ID" value="KAH9494220.1"/>
    <property type="molecule type" value="Genomic_DNA"/>
</dbReference>
<accession>A0A922HNE0</accession>
<reference evidence="2" key="2">
    <citation type="journal article" date="2022" name="Res Sq">
        <title>Comparative Genomics Reveals Insights into the Divergent Evolution of Astigmatic Mites and Household Pest Adaptations.</title>
        <authorList>
            <person name="Xiong Q."/>
            <person name="Wan A.T.-Y."/>
            <person name="Liu X.-Y."/>
            <person name="Fung C.S.-H."/>
            <person name="Xiao X."/>
            <person name="Malainual N."/>
            <person name="Hou J."/>
            <person name="Wang L."/>
            <person name="Wang M."/>
            <person name="Yang K."/>
            <person name="Cui Y."/>
            <person name="Leung E."/>
            <person name="Nong W."/>
            <person name="Shin S.-K."/>
            <person name="Au S."/>
            <person name="Jeong K.Y."/>
            <person name="Chew F.T."/>
            <person name="Hui J."/>
            <person name="Leung T.F."/>
            <person name="Tungtrongchitr A."/>
            <person name="Zhong N."/>
            <person name="Liu Z."/>
            <person name="Tsui S."/>
        </authorList>
    </citation>
    <scope>NUCLEOTIDE SEQUENCE</scope>
    <source>
        <strain evidence="2">Derf</strain>
        <tissue evidence="2">Whole organism</tissue>
    </source>
</reference>
<gene>
    <name evidence="2" type="ORF">DERF_014923</name>
</gene>
<evidence type="ECO:0000313" key="2">
    <source>
        <dbReference type="EMBL" id="KAH9494220.1"/>
    </source>
</evidence>
<organism evidence="2 3">
    <name type="scientific">Dermatophagoides farinae</name>
    <name type="common">American house dust mite</name>
    <dbReference type="NCBI Taxonomy" id="6954"/>
    <lineage>
        <taxon>Eukaryota</taxon>
        <taxon>Metazoa</taxon>
        <taxon>Ecdysozoa</taxon>
        <taxon>Arthropoda</taxon>
        <taxon>Chelicerata</taxon>
        <taxon>Arachnida</taxon>
        <taxon>Acari</taxon>
        <taxon>Acariformes</taxon>
        <taxon>Sarcoptiformes</taxon>
        <taxon>Astigmata</taxon>
        <taxon>Psoroptidia</taxon>
        <taxon>Analgoidea</taxon>
        <taxon>Pyroglyphidae</taxon>
        <taxon>Dermatophagoidinae</taxon>
        <taxon>Dermatophagoides</taxon>
    </lineage>
</organism>
<proteinExistence type="predicted"/>
<evidence type="ECO:0000313" key="3">
    <source>
        <dbReference type="Proteomes" id="UP000790347"/>
    </source>
</evidence>
<evidence type="ECO:0000256" key="1">
    <source>
        <dbReference type="SAM" id="MobiDB-lite"/>
    </source>
</evidence>